<keyword evidence="2 10" id="KW-0547">Nucleotide-binding</keyword>
<keyword evidence="4 10" id="KW-0378">Hydrolase</keyword>
<dbReference type="GO" id="GO:0009338">
    <property type="term" value="C:exodeoxyribonuclease V complex"/>
    <property type="evidence" value="ECO:0007669"/>
    <property type="project" value="InterPro"/>
</dbReference>
<evidence type="ECO:0000256" key="1">
    <source>
        <dbReference type="ARBA" id="ARBA00022722"/>
    </source>
</evidence>
<dbReference type="Gene3D" id="3.40.50.10930">
    <property type="match status" value="1"/>
</dbReference>
<comment type="subunit">
    <text evidence="10">Heterotrimer of RecB, RecC and RecD. All subunits contribute to DNA-binding.</text>
</comment>
<keyword evidence="1 10" id="KW-0540">Nuclease</keyword>
<evidence type="ECO:0000256" key="10">
    <source>
        <dbReference type="HAMAP-Rule" id="MF_01486"/>
    </source>
</evidence>
<dbReference type="GO" id="GO:0008854">
    <property type="term" value="F:exodeoxyribonuclease V activity"/>
    <property type="evidence" value="ECO:0007669"/>
    <property type="project" value="InterPro"/>
</dbReference>
<comment type="similarity">
    <text evidence="10">Belongs to the RecC family.</text>
</comment>
<dbReference type="InterPro" id="IPR006697">
    <property type="entry name" value="RecC"/>
</dbReference>
<dbReference type="PANTHER" id="PTHR30591">
    <property type="entry name" value="RECBCD ENZYME SUBUNIT RECC"/>
    <property type="match status" value="1"/>
</dbReference>
<dbReference type="Gene3D" id="1.10.10.160">
    <property type="match status" value="1"/>
</dbReference>
<dbReference type="HAMAP" id="MF_01486">
    <property type="entry name" value="RecC"/>
    <property type="match status" value="1"/>
</dbReference>
<feature type="region of interest" description="Disordered" evidence="11">
    <location>
        <begin position="796"/>
        <end position="819"/>
    </location>
</feature>
<dbReference type="PIRSF" id="PIRSF000980">
    <property type="entry name" value="RecC"/>
    <property type="match status" value="1"/>
</dbReference>
<evidence type="ECO:0000256" key="8">
    <source>
        <dbReference type="ARBA" id="ARBA00023125"/>
    </source>
</evidence>
<dbReference type="InterPro" id="IPR041500">
    <property type="entry name" value="RecC_C"/>
</dbReference>
<dbReference type="GO" id="GO:0003678">
    <property type="term" value="F:DNA helicase activity"/>
    <property type="evidence" value="ECO:0007669"/>
    <property type="project" value="UniProtKB-UniRule"/>
</dbReference>
<evidence type="ECO:0000313" key="13">
    <source>
        <dbReference type="EMBL" id="TXL66121.1"/>
    </source>
</evidence>
<dbReference type="GO" id="GO:0000724">
    <property type="term" value="P:double-strand break repair via homologous recombination"/>
    <property type="evidence" value="ECO:0007669"/>
    <property type="project" value="UniProtKB-UniRule"/>
</dbReference>
<reference evidence="13 14" key="1">
    <citation type="submission" date="2019-06" db="EMBL/GenBank/DDBJ databases">
        <title>Quisquiliibacterium sp. nov., isolated from a maize field.</title>
        <authorList>
            <person name="Lin S.-Y."/>
            <person name="Tsai C.-F."/>
            <person name="Young C.-C."/>
        </authorList>
    </citation>
    <scope>NUCLEOTIDE SEQUENCE [LARGE SCALE GENOMIC DNA]</scope>
    <source>
        <strain evidence="13 14">CC-CFT501</strain>
    </source>
</reference>
<evidence type="ECO:0000313" key="14">
    <source>
        <dbReference type="Proteomes" id="UP000321548"/>
    </source>
</evidence>
<dbReference type="InterPro" id="IPR013986">
    <property type="entry name" value="DExx_box_DNA_helicase_dom_sf"/>
</dbReference>
<comment type="caution">
    <text evidence="13">The sequence shown here is derived from an EMBL/GenBank/DDBJ whole genome shotgun (WGS) entry which is preliminary data.</text>
</comment>
<dbReference type="Proteomes" id="UP000321548">
    <property type="component" value="Unassembled WGS sequence"/>
</dbReference>
<evidence type="ECO:0000256" key="7">
    <source>
        <dbReference type="ARBA" id="ARBA00022840"/>
    </source>
</evidence>
<dbReference type="PANTHER" id="PTHR30591:SF1">
    <property type="entry name" value="RECBCD ENZYME SUBUNIT RECC"/>
    <property type="match status" value="1"/>
</dbReference>
<evidence type="ECO:0000256" key="6">
    <source>
        <dbReference type="ARBA" id="ARBA00022839"/>
    </source>
</evidence>
<evidence type="ECO:0000259" key="12">
    <source>
        <dbReference type="Pfam" id="PF17946"/>
    </source>
</evidence>
<keyword evidence="3 10" id="KW-0227">DNA damage</keyword>
<dbReference type="Pfam" id="PF17946">
    <property type="entry name" value="RecC_C"/>
    <property type="match status" value="1"/>
</dbReference>
<keyword evidence="9 10" id="KW-0234">DNA repair</keyword>
<keyword evidence="6 10" id="KW-0269">Exonuclease</keyword>
<comment type="function">
    <text evidence="10">A helicase/nuclease that prepares dsDNA breaks (DSB) for recombinational DNA repair. Binds to DSBs and unwinds DNA via a highly rapid and processive ATP-dependent bidirectional helicase activity. Unwinds dsDNA until it encounters a Chi (crossover hotspot instigator) sequence from the 3' direction. Cuts ssDNA a few nucleotides 3' to the Chi site. The properties and activities of the enzyme are changed at Chi. The Chi-altered holoenzyme produces a long 3'-ssDNA overhang and facilitates RecA-binding to the ssDNA for homologous DNA recombination and repair. Holoenzyme degrades any linearized DNA that is unable to undergo homologous recombination. In the holoenzyme this subunit recognizes the wild-type Chi sequence, and when added to isolated RecB increases its ATP-dependent helicase processivity.</text>
</comment>
<sequence length="1135" mass="122392">MPLSIRFDNRLDRLADALIERLARPAKGDPLALHPVIVPSVGVGRWLQQRVALSTGVCARLEPELPGRLLWHWLRDLLPELPARSPFDPEVVRWRLLAMFDAIPGDMPELAPLRERVAGAPSRQRLAVATELAGLFDRYLAWRRDWLERWQRGLPAVGATGLLGPHEAWQRWLWLRLLASMPGLADVHPYERLEQLILSEPDSVRKTLGGRCVSLFGMPGMSPSQLSLFGLLGEVADVAFFAPDPCREWWEDLVDGRQRARVLAERPDQAWLYDGEPAVLGDWGRAQRDFVAQVAALQERFAVQASEPFRELDDPDGADPARPPDCLRALRQSVFLRSDAPWERVAEPDDSIVVHAAHSATRQAEVLHDLLLDCFERLPGLHPSEVAVFCADIESAAPAIEAVFSTAAVQRRIPFAISGRPPGAEPLLRAVRDLLDLAAQGPTLPEVEAWLLNPAVSEVTGLSADDVAALVRVLDAAGARWGLDAVDGAIKHDWQHALDRLLIGAAVSDDVPLVGTLAPVQGLRGSRAALAEPVLALLGVLGSLRRLAARERPVAEWCERFGAEVDQIFFATRRHEAALARVREALAALAEAAQEAALQAGLVPIDAQAFALALDESLRASAPAATASGAVSVCPLGALRGVPFRVVCLFGIDEGVFPRSGARSETDLMPRAPRFGDRVPRTDERGIFLDAVLAAQDRLAILFRGRDVRDDAPLEPSTVVLELMAWLRARLASRLPAGAPLRRAMPARAEASAIVEHPLHPFSPRAFVPGQTGSFAREWVDAASALAAPLARRSAAAGPVGGPQAPRPAAPGGESPAEPVSLDELRAALSDPIAFWLRRKVGASMPRVDARSDTREPLWPRDTDDRDLLGRTAQALLEGADAGRIEAQLRATPRVAGGSVGERQARAILEHAARLADRAGGPGAARAADLSFELDGGPAIVARLPLPGPDGRHRIVSGFALNLHGIVEAWLSHALLAAWLAAGRGSAHAARPDRPDLPARDLCRLDETVLAAPDATALVRIADPVAALRHAVAATEAILAGPPAAFPRAWLSAWRESKQKGPLAACLDADPDRAGRLLGKLRDAIEGGPWSSGERDKPWQAVFWRDAGPDLRTVAEDGDTLWVPILADVEIEVLH</sequence>
<evidence type="ECO:0000256" key="5">
    <source>
        <dbReference type="ARBA" id="ARBA00022806"/>
    </source>
</evidence>
<dbReference type="Gene3D" id="3.40.50.300">
    <property type="entry name" value="P-loop containing nucleotide triphosphate hydrolases"/>
    <property type="match status" value="2"/>
</dbReference>
<dbReference type="OrthoDB" id="9762834at2"/>
<keyword evidence="5 10" id="KW-0347">Helicase</keyword>
<dbReference type="Pfam" id="PF04257">
    <property type="entry name" value="Exonuc_V_gamma"/>
    <property type="match status" value="1"/>
</dbReference>
<dbReference type="EMBL" id="VDUY01000003">
    <property type="protein sequence ID" value="TXL66121.1"/>
    <property type="molecule type" value="Genomic_DNA"/>
</dbReference>
<accession>A0A5C8NYC8</accession>
<dbReference type="InterPro" id="IPR027417">
    <property type="entry name" value="P-loop_NTPase"/>
</dbReference>
<protein>
    <recommendedName>
        <fullName evidence="10">RecBCD enzyme subunit RecC</fullName>
    </recommendedName>
    <alternativeName>
        <fullName evidence="10">Exonuclease V subunit RecC</fullName>
        <shortName evidence="10">ExoV subunit RecC</shortName>
    </alternativeName>
    <alternativeName>
        <fullName evidence="10">Helicase/nuclease RecBCD subunit RecC</fullName>
    </alternativeName>
</protein>
<dbReference type="GO" id="GO:0003677">
    <property type="term" value="F:DNA binding"/>
    <property type="evidence" value="ECO:0007669"/>
    <property type="project" value="UniProtKB-UniRule"/>
</dbReference>
<feature type="domain" description="RecC C-terminal" evidence="12">
    <location>
        <begin position="818"/>
        <end position="1051"/>
    </location>
</feature>
<feature type="compositionally biased region" description="Low complexity" evidence="11">
    <location>
        <begin position="810"/>
        <end position="819"/>
    </location>
</feature>
<evidence type="ECO:0000256" key="4">
    <source>
        <dbReference type="ARBA" id="ARBA00022801"/>
    </source>
</evidence>
<dbReference type="AlphaFoldDB" id="A0A5C8NYC8"/>
<dbReference type="SUPFAM" id="SSF52540">
    <property type="entry name" value="P-loop containing nucleoside triphosphate hydrolases"/>
    <property type="match status" value="2"/>
</dbReference>
<organism evidence="13 14">
    <name type="scientific">Zeimonas arvi</name>
    <dbReference type="NCBI Taxonomy" id="2498847"/>
    <lineage>
        <taxon>Bacteria</taxon>
        <taxon>Pseudomonadati</taxon>
        <taxon>Pseudomonadota</taxon>
        <taxon>Betaproteobacteria</taxon>
        <taxon>Burkholderiales</taxon>
        <taxon>Burkholderiaceae</taxon>
        <taxon>Zeimonas</taxon>
    </lineage>
</organism>
<evidence type="ECO:0000256" key="11">
    <source>
        <dbReference type="SAM" id="MobiDB-lite"/>
    </source>
</evidence>
<proteinExistence type="inferred from homology"/>
<dbReference type="InterPro" id="IPR011335">
    <property type="entry name" value="Restrct_endonuc-II-like"/>
</dbReference>
<keyword evidence="14" id="KW-1185">Reference proteome</keyword>
<evidence type="ECO:0000256" key="9">
    <source>
        <dbReference type="ARBA" id="ARBA00023204"/>
    </source>
</evidence>
<gene>
    <name evidence="10" type="primary">recC</name>
    <name evidence="13" type="ORF">FHP08_08580</name>
</gene>
<name>A0A5C8NYC8_9BURK</name>
<comment type="miscellaneous">
    <text evidence="10">In the RecBCD complex, RecB has a slow 3'-5' helicase, an exonuclease activity and loads RecA onto ssDNA, RecD has a fast 5'-3' helicase activity, while RecC stimulates the ATPase and processivity of the RecB helicase and contributes to recognition of the Chi site.</text>
</comment>
<evidence type="ECO:0000256" key="3">
    <source>
        <dbReference type="ARBA" id="ARBA00022763"/>
    </source>
</evidence>
<dbReference type="SUPFAM" id="SSF52980">
    <property type="entry name" value="Restriction endonuclease-like"/>
    <property type="match status" value="1"/>
</dbReference>
<keyword evidence="8 10" id="KW-0238">DNA-binding</keyword>
<dbReference type="RefSeq" id="WP_147704034.1">
    <property type="nucleotide sequence ID" value="NZ_VDUY01000003.1"/>
</dbReference>
<dbReference type="GO" id="GO:0005524">
    <property type="term" value="F:ATP binding"/>
    <property type="evidence" value="ECO:0007669"/>
    <property type="project" value="UniProtKB-UniRule"/>
</dbReference>
<keyword evidence="7 10" id="KW-0067">ATP-binding</keyword>
<evidence type="ECO:0000256" key="2">
    <source>
        <dbReference type="ARBA" id="ARBA00022741"/>
    </source>
</evidence>